<dbReference type="AlphaFoldDB" id="A0A0C2MCT7"/>
<keyword evidence="1" id="KW-0732">Signal</keyword>
<feature type="signal peptide" evidence="1">
    <location>
        <begin position="1"/>
        <end position="32"/>
    </location>
</feature>
<proteinExistence type="predicted"/>
<organism evidence="2 3">
    <name type="scientific">Thelohanellus kitauei</name>
    <name type="common">Myxosporean</name>
    <dbReference type="NCBI Taxonomy" id="669202"/>
    <lineage>
        <taxon>Eukaryota</taxon>
        <taxon>Metazoa</taxon>
        <taxon>Cnidaria</taxon>
        <taxon>Myxozoa</taxon>
        <taxon>Myxosporea</taxon>
        <taxon>Bivalvulida</taxon>
        <taxon>Platysporina</taxon>
        <taxon>Myxobolidae</taxon>
        <taxon>Thelohanellus</taxon>
    </lineage>
</organism>
<reference evidence="2 3" key="1">
    <citation type="journal article" date="2014" name="Genome Biol. Evol.">
        <title>The genome of the myxosporean Thelohanellus kitauei shows adaptations to nutrient acquisition within its fish host.</title>
        <authorList>
            <person name="Yang Y."/>
            <person name="Xiong J."/>
            <person name="Zhou Z."/>
            <person name="Huo F."/>
            <person name="Miao W."/>
            <person name="Ran C."/>
            <person name="Liu Y."/>
            <person name="Zhang J."/>
            <person name="Feng J."/>
            <person name="Wang M."/>
            <person name="Wang M."/>
            <person name="Wang L."/>
            <person name="Yao B."/>
        </authorList>
    </citation>
    <scope>NUCLEOTIDE SEQUENCE [LARGE SCALE GENOMIC DNA]</scope>
    <source>
        <strain evidence="2">Wuqing</strain>
    </source>
</reference>
<gene>
    <name evidence="2" type="ORF">RF11_08444</name>
</gene>
<dbReference type="Proteomes" id="UP000031668">
    <property type="component" value="Unassembled WGS sequence"/>
</dbReference>
<evidence type="ECO:0000256" key="1">
    <source>
        <dbReference type="SAM" id="SignalP"/>
    </source>
</evidence>
<protein>
    <submittedName>
        <fullName evidence="2">Uncharacterized protein</fullName>
    </submittedName>
</protein>
<accession>A0A0C2MCT7</accession>
<evidence type="ECO:0000313" key="2">
    <source>
        <dbReference type="EMBL" id="KII64956.1"/>
    </source>
</evidence>
<comment type="caution">
    <text evidence="2">The sequence shown here is derived from an EMBL/GenBank/DDBJ whole genome shotgun (WGS) entry which is preliminary data.</text>
</comment>
<keyword evidence="3" id="KW-1185">Reference proteome</keyword>
<dbReference type="EMBL" id="JWZT01004055">
    <property type="protein sequence ID" value="KII64956.1"/>
    <property type="molecule type" value="Genomic_DNA"/>
</dbReference>
<name>A0A0C2MCT7_THEKT</name>
<sequence length="144" mass="16273">MYTKRGSSVGFVRSLLKVSMLALWLANRAVRQDRIAVILAARDSTLAVEYDRCHKFKAGGSDLCIDCRKISSTVSHNLASREVMSFTCHKVRHDAVCRAVLKECCNVLSDPVRYPVTSSPDQRLEVRCDQFLTTWTQVAARRHD</sequence>
<feature type="chain" id="PRO_5002168638" evidence="1">
    <location>
        <begin position="33"/>
        <end position="144"/>
    </location>
</feature>
<evidence type="ECO:0000313" key="3">
    <source>
        <dbReference type="Proteomes" id="UP000031668"/>
    </source>
</evidence>